<organism evidence="2 3">
    <name type="scientific">Mythimna separata</name>
    <name type="common">Oriental armyworm</name>
    <name type="synonym">Pseudaletia separata</name>
    <dbReference type="NCBI Taxonomy" id="271217"/>
    <lineage>
        <taxon>Eukaryota</taxon>
        <taxon>Metazoa</taxon>
        <taxon>Ecdysozoa</taxon>
        <taxon>Arthropoda</taxon>
        <taxon>Hexapoda</taxon>
        <taxon>Insecta</taxon>
        <taxon>Pterygota</taxon>
        <taxon>Neoptera</taxon>
        <taxon>Endopterygota</taxon>
        <taxon>Lepidoptera</taxon>
        <taxon>Glossata</taxon>
        <taxon>Ditrysia</taxon>
        <taxon>Noctuoidea</taxon>
        <taxon>Noctuidae</taxon>
        <taxon>Noctuinae</taxon>
        <taxon>Hadenini</taxon>
        <taxon>Mythimna</taxon>
    </lineage>
</organism>
<protein>
    <submittedName>
        <fullName evidence="2">Uncharacterized protein</fullName>
    </submittedName>
</protein>
<accession>A0AAD7YJS8</accession>
<dbReference type="Proteomes" id="UP001231518">
    <property type="component" value="Chromosome 8"/>
</dbReference>
<dbReference type="EMBL" id="JARGEI010000015">
    <property type="protein sequence ID" value="KAJ8718976.1"/>
    <property type="molecule type" value="Genomic_DNA"/>
</dbReference>
<evidence type="ECO:0000313" key="2">
    <source>
        <dbReference type="EMBL" id="KAJ8718976.1"/>
    </source>
</evidence>
<sequence length="506" mass="58333">MMTRGATVRDLNEKLNAALKELEVSRKTCKDLLRERDENEVEVKEIIDKNTELKRQLVELHTQHVDILDQHNHLRQLVSEFQECRDTHDQALNRISGLEAELSVAHSTLSTINSLRVREQVANTNNLFDKLVGSASEQECENTTVTIDLTGDDTLTKCQILSSHNRIKKYIKINKNIKKYKKLLKSQNIYKYNINLRKQRSNLHKQLVECNCNLEKSKLMYDNDIENLQKELLSRENTIKDIFCKYESCQQMLSERMQEACELVDLVKFNAERYESLTNNLTCSCAPTPSPPMSQSEVPASLNSVPHTSQTINSCESNILVYSDRIGSGFGSLLNNRCKHTIVSHCYHNLHFNELVYKIKNTQMNEQTTVVLMVGNSFNITKRDIVNGIETLLKLKLCKLILCALPYSNSLLDHENEYIFTLNNTMHILSCRHSDRLLYFDTNNFVRDFVLIREHMFLPKNSRHVLATLLAYNIHAVINNLTEIRLRDESVLSSIPNNTDNNSLNS</sequence>
<proteinExistence type="predicted"/>
<evidence type="ECO:0000313" key="3">
    <source>
        <dbReference type="Proteomes" id="UP001231518"/>
    </source>
</evidence>
<dbReference type="AlphaFoldDB" id="A0AAD7YJS8"/>
<keyword evidence="1" id="KW-0175">Coiled coil</keyword>
<keyword evidence="3" id="KW-1185">Reference proteome</keyword>
<gene>
    <name evidence="2" type="ORF">PYW07_016532</name>
</gene>
<feature type="coiled-coil region" evidence="1">
    <location>
        <begin position="8"/>
        <end position="101"/>
    </location>
</feature>
<reference evidence="2" key="1">
    <citation type="submission" date="2023-03" db="EMBL/GenBank/DDBJ databases">
        <title>Chromosome-level genomes of two armyworms, Mythimna separata and Mythimna loreyi, provide insights into the biosynthesis and reception of sex pheromones.</title>
        <authorList>
            <person name="Zhao H."/>
        </authorList>
    </citation>
    <scope>NUCLEOTIDE SEQUENCE</scope>
    <source>
        <strain evidence="2">BeijingLab</strain>
        <tissue evidence="2">Pupa</tissue>
    </source>
</reference>
<evidence type="ECO:0000256" key="1">
    <source>
        <dbReference type="SAM" id="Coils"/>
    </source>
</evidence>
<name>A0AAD7YJS8_MYTSE</name>
<comment type="caution">
    <text evidence="2">The sequence shown here is derived from an EMBL/GenBank/DDBJ whole genome shotgun (WGS) entry which is preliminary data.</text>
</comment>